<evidence type="ECO:0000259" key="7">
    <source>
        <dbReference type="Pfam" id="PF04542"/>
    </source>
</evidence>
<dbReference type="PANTHER" id="PTHR43133:SF8">
    <property type="entry name" value="RNA POLYMERASE SIGMA FACTOR HI_1459-RELATED"/>
    <property type="match status" value="1"/>
</dbReference>
<dbReference type="AlphaFoldDB" id="A0A0F5FFU2"/>
<feature type="domain" description="RNA polymerase sigma-70 region 2" evidence="7">
    <location>
        <begin position="8"/>
        <end position="66"/>
    </location>
</feature>
<name>A0A0F5FFU2_9HYPH</name>
<dbReference type="OrthoDB" id="1524900at2"/>
<proteinExistence type="inferred from homology"/>
<evidence type="ECO:0000256" key="3">
    <source>
        <dbReference type="ARBA" id="ARBA00023125"/>
    </source>
</evidence>
<dbReference type="InterPro" id="IPR013325">
    <property type="entry name" value="RNA_pol_sigma_r2"/>
</dbReference>
<evidence type="ECO:0000256" key="6">
    <source>
        <dbReference type="SAM" id="MobiDB-lite"/>
    </source>
</evidence>
<dbReference type="Gene3D" id="1.10.1740.10">
    <property type="match status" value="1"/>
</dbReference>
<dbReference type="Proteomes" id="UP000033649">
    <property type="component" value="Unassembled WGS sequence"/>
</dbReference>
<dbReference type="PATRIC" id="fig|429727.3.peg.2872"/>
<evidence type="ECO:0000256" key="1">
    <source>
        <dbReference type="ARBA" id="ARBA00023015"/>
    </source>
</evidence>
<dbReference type="GO" id="GO:0003677">
    <property type="term" value="F:DNA binding"/>
    <property type="evidence" value="ECO:0007669"/>
    <property type="project" value="UniProtKB-KW"/>
</dbReference>
<dbReference type="Pfam" id="PF04542">
    <property type="entry name" value="Sigma70_r2"/>
    <property type="match status" value="1"/>
</dbReference>
<dbReference type="InterPro" id="IPR000838">
    <property type="entry name" value="RNA_pol_sigma70_ECF_CS"/>
</dbReference>
<organism evidence="8 9">
    <name type="scientific">Devosia chinhatensis</name>
    <dbReference type="NCBI Taxonomy" id="429727"/>
    <lineage>
        <taxon>Bacteria</taxon>
        <taxon>Pseudomonadati</taxon>
        <taxon>Pseudomonadota</taxon>
        <taxon>Alphaproteobacteria</taxon>
        <taxon>Hyphomicrobiales</taxon>
        <taxon>Devosiaceae</taxon>
        <taxon>Devosia</taxon>
    </lineage>
</organism>
<keyword evidence="2 5" id="KW-0731">Sigma factor</keyword>
<evidence type="ECO:0000313" key="8">
    <source>
        <dbReference type="EMBL" id="KKB07769.1"/>
    </source>
</evidence>
<evidence type="ECO:0000313" key="9">
    <source>
        <dbReference type="Proteomes" id="UP000033649"/>
    </source>
</evidence>
<keyword evidence="9" id="KW-1185">Reference proteome</keyword>
<keyword evidence="3 5" id="KW-0238">DNA-binding</keyword>
<dbReference type="RefSeq" id="WP_046105799.1">
    <property type="nucleotide sequence ID" value="NZ_JZEY01000061.1"/>
</dbReference>
<dbReference type="InterPro" id="IPR039425">
    <property type="entry name" value="RNA_pol_sigma-70-like"/>
</dbReference>
<dbReference type="STRING" id="429727.VE26_14015"/>
<evidence type="ECO:0000256" key="4">
    <source>
        <dbReference type="ARBA" id="ARBA00023163"/>
    </source>
</evidence>
<keyword evidence="4 5" id="KW-0804">Transcription</keyword>
<evidence type="ECO:0000256" key="5">
    <source>
        <dbReference type="RuleBase" id="RU000716"/>
    </source>
</evidence>
<protein>
    <recommendedName>
        <fullName evidence="5">RNA polymerase sigma factor</fullName>
    </recommendedName>
</protein>
<keyword evidence="1 5" id="KW-0805">Transcription regulation</keyword>
<dbReference type="PROSITE" id="PS01063">
    <property type="entry name" value="SIGMA70_ECF"/>
    <property type="match status" value="1"/>
</dbReference>
<gene>
    <name evidence="8" type="ORF">VE26_14015</name>
</gene>
<dbReference type="EMBL" id="JZEY01000061">
    <property type="protein sequence ID" value="KKB07769.1"/>
    <property type="molecule type" value="Genomic_DNA"/>
</dbReference>
<sequence length="201" mass="22299">MRVRAGLHRQLLALASRRARPADAEDIVQDALLIAIEAGRHDLEDPANLAWLRGVVRNRARLHARGALRRLGRETKWQSGPPPETVSETPPASEMLAGLPPALRTFAALVLTGHNRREIAYLLDLPNTALRQRISALKRHLRRKGFAAPHELSGLSLNLAYGRIRDVLLPALRRHGGLFAGHDPDGHLFIVRRSQTGLARQ</sequence>
<comment type="caution">
    <text evidence="8">The sequence shown here is derived from an EMBL/GenBank/DDBJ whole genome shotgun (WGS) entry which is preliminary data.</text>
</comment>
<dbReference type="GO" id="GO:0006352">
    <property type="term" value="P:DNA-templated transcription initiation"/>
    <property type="evidence" value="ECO:0007669"/>
    <property type="project" value="InterPro"/>
</dbReference>
<accession>A0A0F5FFU2</accession>
<evidence type="ECO:0000256" key="2">
    <source>
        <dbReference type="ARBA" id="ARBA00023082"/>
    </source>
</evidence>
<feature type="region of interest" description="Disordered" evidence="6">
    <location>
        <begin position="73"/>
        <end position="92"/>
    </location>
</feature>
<comment type="similarity">
    <text evidence="5">Belongs to the sigma-70 factor family. ECF subfamily.</text>
</comment>
<dbReference type="PANTHER" id="PTHR43133">
    <property type="entry name" value="RNA POLYMERASE ECF-TYPE SIGMA FACTO"/>
    <property type="match status" value="1"/>
</dbReference>
<dbReference type="GO" id="GO:0016987">
    <property type="term" value="F:sigma factor activity"/>
    <property type="evidence" value="ECO:0007669"/>
    <property type="project" value="UniProtKB-KW"/>
</dbReference>
<dbReference type="InterPro" id="IPR007627">
    <property type="entry name" value="RNA_pol_sigma70_r2"/>
</dbReference>
<dbReference type="SUPFAM" id="SSF88946">
    <property type="entry name" value="Sigma2 domain of RNA polymerase sigma factors"/>
    <property type="match status" value="1"/>
</dbReference>
<reference evidence="8 9" key="1">
    <citation type="submission" date="2015-03" db="EMBL/GenBank/DDBJ databases">
        <authorList>
            <person name="Hassan Y."/>
            <person name="Lepp D."/>
            <person name="Li X.-Z."/>
            <person name="Zhou T."/>
        </authorList>
    </citation>
    <scope>NUCLEOTIDE SEQUENCE [LARGE SCALE GENOMIC DNA]</scope>
    <source>
        <strain evidence="8 9">IPL18</strain>
    </source>
</reference>